<evidence type="ECO:0008006" key="6">
    <source>
        <dbReference type="Google" id="ProtNLM"/>
    </source>
</evidence>
<keyword evidence="2" id="KW-0677">Repeat</keyword>
<evidence type="ECO:0000313" key="5">
    <source>
        <dbReference type="Proteomes" id="UP001549921"/>
    </source>
</evidence>
<dbReference type="InterPro" id="IPR001611">
    <property type="entry name" value="Leu-rich_rpt"/>
</dbReference>
<dbReference type="AlphaFoldDB" id="A0ABD0TI55"/>
<sequence>MPPKPKEVPKKPPPQVARPPISESSLLYVPDDAIEGFQDRIETGIDWTLIESAARHHRKLCKKADLPTIPFSEALQNKIRKSIFNGFLDEESGLTLDQQWELLLPITLWDNDKFSNEEGKTCFNSINCITDDMVKLIKRAVKLGDREVLRKELKAVSVLRVNDTQMTELDSGLLEYKNLVNLNLCGNYLSEIDGKLIPPGVRSLELQANRISDIGLSVEHLPFDLLYLGLSRNFLNNDYIEAFGRLPFHITVLDLSDNDIYDLEPLLDVLMRLPNLRALLLVGNPCAVCAAYARTTLMRLPHLKWLDCREVLPTDRSADPFEPHPDDLRSAYFNFTIFRIMSAPQPPKPEKGAVTTFHVEFEIPLLDSKRRNFLMFRNNESLTEMMPPPEDDEYTTNKIPSLFIESKSAVVTEASPHESDIYNNLTIKNSREIFNFTTFESNRIQWNKVMNFQEPTFRIFCPDLTALRDTFRTVVTLKLIYSVTVAGKQGKLDKKSAHAIKPPGEQRVTLATIKCALRQPDWSQPSQHFHWDDSLETDEAIHWGDGDLSVLQYSQAPVKVTKGKQETDIGSSRQSPPENLTCHFGFGIDTLKA</sequence>
<dbReference type="Gene3D" id="3.80.10.10">
    <property type="entry name" value="Ribonuclease Inhibitor"/>
    <property type="match status" value="1"/>
</dbReference>
<accession>A0ABD0TI55</accession>
<reference evidence="4 5" key="1">
    <citation type="submission" date="2024-06" db="EMBL/GenBank/DDBJ databases">
        <title>A chromosome-level genome assembly of beet webworm, Loxostege sticticalis.</title>
        <authorList>
            <person name="Zhang Y."/>
        </authorList>
    </citation>
    <scope>NUCLEOTIDE SEQUENCE [LARGE SCALE GENOMIC DNA]</scope>
    <source>
        <strain evidence="4">AQ028</strain>
        <tissue evidence="4">Male pupae</tissue>
    </source>
</reference>
<dbReference type="PANTHER" id="PTHR15454">
    <property type="entry name" value="NISCHARIN RELATED"/>
    <property type="match status" value="1"/>
</dbReference>
<feature type="compositionally biased region" description="Basic and acidic residues" evidence="3">
    <location>
        <begin position="1"/>
        <end position="10"/>
    </location>
</feature>
<organism evidence="4 5">
    <name type="scientific">Loxostege sticticalis</name>
    <name type="common">Beet webworm moth</name>
    <dbReference type="NCBI Taxonomy" id="481309"/>
    <lineage>
        <taxon>Eukaryota</taxon>
        <taxon>Metazoa</taxon>
        <taxon>Ecdysozoa</taxon>
        <taxon>Arthropoda</taxon>
        <taxon>Hexapoda</taxon>
        <taxon>Insecta</taxon>
        <taxon>Pterygota</taxon>
        <taxon>Neoptera</taxon>
        <taxon>Endopterygota</taxon>
        <taxon>Lepidoptera</taxon>
        <taxon>Glossata</taxon>
        <taxon>Ditrysia</taxon>
        <taxon>Pyraloidea</taxon>
        <taxon>Crambidae</taxon>
        <taxon>Pyraustinae</taxon>
        <taxon>Loxostege</taxon>
    </lineage>
</organism>
<feature type="region of interest" description="Disordered" evidence="3">
    <location>
        <begin position="1"/>
        <end position="22"/>
    </location>
</feature>
<keyword evidence="1" id="KW-0433">Leucine-rich repeat</keyword>
<dbReference type="PROSITE" id="PS51450">
    <property type="entry name" value="LRR"/>
    <property type="match status" value="1"/>
</dbReference>
<evidence type="ECO:0000256" key="1">
    <source>
        <dbReference type="ARBA" id="ARBA00022614"/>
    </source>
</evidence>
<gene>
    <name evidence="4" type="ORF">ABMA28_013361</name>
</gene>
<evidence type="ECO:0000256" key="3">
    <source>
        <dbReference type="SAM" id="MobiDB-lite"/>
    </source>
</evidence>
<dbReference type="InterPro" id="IPR032675">
    <property type="entry name" value="LRR_dom_sf"/>
</dbReference>
<evidence type="ECO:0000256" key="2">
    <source>
        <dbReference type="ARBA" id="ARBA00022737"/>
    </source>
</evidence>
<name>A0ABD0TI55_LOXSC</name>
<proteinExistence type="predicted"/>
<dbReference type="Proteomes" id="UP001549921">
    <property type="component" value="Unassembled WGS sequence"/>
</dbReference>
<evidence type="ECO:0000313" key="4">
    <source>
        <dbReference type="EMBL" id="KAL0848975.1"/>
    </source>
</evidence>
<protein>
    <recommendedName>
        <fullName evidence="6">Leucine-rich repeat-containing protein 43</fullName>
    </recommendedName>
</protein>
<dbReference type="SUPFAM" id="SSF52075">
    <property type="entry name" value="Outer arm dynein light chain 1"/>
    <property type="match status" value="1"/>
</dbReference>
<dbReference type="PANTHER" id="PTHR15454:SF19">
    <property type="entry name" value="LEUCINE-RICH REPEAT-CONTAINING PROTEIN 51"/>
    <property type="match status" value="1"/>
</dbReference>
<comment type="caution">
    <text evidence="4">The sequence shown here is derived from an EMBL/GenBank/DDBJ whole genome shotgun (WGS) entry which is preliminary data.</text>
</comment>
<dbReference type="EMBL" id="JBEDNZ010000004">
    <property type="protein sequence ID" value="KAL0848975.1"/>
    <property type="molecule type" value="Genomic_DNA"/>
</dbReference>